<reference evidence="1" key="1">
    <citation type="submission" date="2016-02" db="EMBL/GenBank/DDBJ databases">
        <title>WGS assembly of Manihot esculenta.</title>
        <authorList>
            <person name="Bredeson J.V."/>
            <person name="Prochnik S.E."/>
            <person name="Lyons J.B."/>
            <person name="Schmutz J."/>
            <person name="Grimwood J."/>
            <person name="Vrebalov J."/>
            <person name="Bart R.S."/>
            <person name="Amuge T."/>
            <person name="Ferguson M.E."/>
            <person name="Green R."/>
            <person name="Putnam N."/>
            <person name="Stites J."/>
            <person name="Rounsley S."/>
            <person name="Rokhsar D.S."/>
        </authorList>
    </citation>
    <scope>NUCLEOTIDE SEQUENCE [LARGE SCALE GENOMIC DNA]</scope>
    <source>
        <tissue evidence="1">Leaf</tissue>
    </source>
</reference>
<organism evidence="1">
    <name type="scientific">Manihot esculenta</name>
    <name type="common">Cassava</name>
    <name type="synonym">Jatropha manihot</name>
    <dbReference type="NCBI Taxonomy" id="3983"/>
    <lineage>
        <taxon>Eukaryota</taxon>
        <taxon>Viridiplantae</taxon>
        <taxon>Streptophyta</taxon>
        <taxon>Embryophyta</taxon>
        <taxon>Tracheophyta</taxon>
        <taxon>Spermatophyta</taxon>
        <taxon>Magnoliopsida</taxon>
        <taxon>eudicotyledons</taxon>
        <taxon>Gunneridae</taxon>
        <taxon>Pentapetalae</taxon>
        <taxon>rosids</taxon>
        <taxon>fabids</taxon>
        <taxon>Malpighiales</taxon>
        <taxon>Euphorbiaceae</taxon>
        <taxon>Crotonoideae</taxon>
        <taxon>Manihoteae</taxon>
        <taxon>Manihot</taxon>
    </lineage>
</organism>
<accession>A0A2C9V692</accession>
<name>A0A2C9V692_MANES</name>
<protein>
    <submittedName>
        <fullName evidence="1">Uncharacterized protein</fullName>
    </submittedName>
</protein>
<dbReference type="AlphaFoldDB" id="A0A2C9V692"/>
<gene>
    <name evidence="1" type="ORF">MANES_10G143500</name>
</gene>
<dbReference type="EMBL" id="CM004396">
    <property type="protein sequence ID" value="OAY40031.1"/>
    <property type="molecule type" value="Genomic_DNA"/>
</dbReference>
<evidence type="ECO:0000313" key="1">
    <source>
        <dbReference type="EMBL" id="OAY40031.1"/>
    </source>
</evidence>
<sequence>MSACAPFFDSETDSLNSPQEIHPQTSLARLFSQFYSCNLLNQ</sequence>
<proteinExistence type="predicted"/>